<keyword evidence="2" id="KW-1185">Reference proteome</keyword>
<dbReference type="Proteomes" id="UP000250321">
    <property type="component" value="Unassembled WGS sequence"/>
</dbReference>
<sequence length="60" mass="6557">MEAAANGIALGKKRRCLQMTPHDGTADYDDDAEGMITEDSTIINVHEEKGCADYEDELVV</sequence>
<organism evidence="1 2">
    <name type="scientific">Prunus yedoensis var. nudiflora</name>
    <dbReference type="NCBI Taxonomy" id="2094558"/>
    <lineage>
        <taxon>Eukaryota</taxon>
        <taxon>Viridiplantae</taxon>
        <taxon>Streptophyta</taxon>
        <taxon>Embryophyta</taxon>
        <taxon>Tracheophyta</taxon>
        <taxon>Spermatophyta</taxon>
        <taxon>Magnoliopsida</taxon>
        <taxon>eudicotyledons</taxon>
        <taxon>Gunneridae</taxon>
        <taxon>Pentapetalae</taxon>
        <taxon>rosids</taxon>
        <taxon>fabids</taxon>
        <taxon>Rosales</taxon>
        <taxon>Rosaceae</taxon>
        <taxon>Amygdaloideae</taxon>
        <taxon>Amygdaleae</taxon>
        <taxon>Prunus</taxon>
    </lineage>
</organism>
<proteinExistence type="predicted"/>
<comment type="caution">
    <text evidence="1">The sequence shown here is derived from an EMBL/GenBank/DDBJ whole genome shotgun (WGS) entry which is preliminary data.</text>
</comment>
<name>A0A314V467_PRUYE</name>
<gene>
    <name evidence="1" type="ORF">Pyn_16535</name>
</gene>
<protein>
    <submittedName>
        <fullName evidence="1">Uncharacterized protein</fullName>
    </submittedName>
</protein>
<dbReference type="AlphaFoldDB" id="A0A314V467"/>
<dbReference type="OrthoDB" id="1929803at2759"/>
<evidence type="ECO:0000313" key="1">
    <source>
        <dbReference type="EMBL" id="PQM42569.1"/>
    </source>
</evidence>
<evidence type="ECO:0000313" key="2">
    <source>
        <dbReference type="Proteomes" id="UP000250321"/>
    </source>
</evidence>
<dbReference type="EMBL" id="PJQY01002804">
    <property type="protein sequence ID" value="PQM42569.1"/>
    <property type="molecule type" value="Genomic_DNA"/>
</dbReference>
<reference evidence="1 2" key="1">
    <citation type="submission" date="2018-02" db="EMBL/GenBank/DDBJ databases">
        <title>Draft genome of wild Prunus yedoensis var. nudiflora.</title>
        <authorList>
            <person name="Baek S."/>
            <person name="Kim J.-H."/>
            <person name="Choi K."/>
            <person name="Kim G.-B."/>
            <person name="Cho A."/>
            <person name="Jang H."/>
            <person name="Shin C.-H."/>
            <person name="Yu H.-J."/>
            <person name="Mun J.-H."/>
        </authorList>
    </citation>
    <scope>NUCLEOTIDE SEQUENCE [LARGE SCALE GENOMIC DNA]</scope>
    <source>
        <strain evidence="2">cv. Jeju island</strain>
        <tissue evidence="1">Leaf</tissue>
    </source>
</reference>
<accession>A0A314V467</accession>